<protein>
    <submittedName>
        <fullName evidence="1">Uncharacterized protein</fullName>
    </submittedName>
</protein>
<evidence type="ECO:0000313" key="2">
    <source>
        <dbReference type="Proteomes" id="UP000008315"/>
    </source>
</evidence>
<name>G4SU92_META2</name>
<dbReference type="STRING" id="1091494.MEALZ_3378"/>
<reference evidence="2" key="1">
    <citation type="journal article" date="2012" name="J. Bacteriol.">
        <title>Genome sequence of the haloalkaliphilic methanotrophic bacterium Methylomicrobium alcaliphilum 20Z.</title>
        <authorList>
            <person name="Vuilleumier S."/>
            <person name="Khmelenina V.N."/>
            <person name="Bringel F."/>
            <person name="Reshetnikov A.S."/>
            <person name="Lajus A."/>
            <person name="Mangenot S."/>
            <person name="Rouy Z."/>
            <person name="Op den Camp H.J."/>
            <person name="Jetten M.S."/>
            <person name="Dispirito A.A."/>
            <person name="Dunfield P."/>
            <person name="Klotz M.G."/>
            <person name="Semrau J.D."/>
            <person name="Stein L.Y."/>
            <person name="Barbe V."/>
            <person name="Medigue C."/>
            <person name="Trotsenko Y.A."/>
            <person name="Kalyuzhnaya M.G."/>
        </authorList>
    </citation>
    <scope>NUCLEOTIDE SEQUENCE [LARGE SCALE GENOMIC DNA]</scope>
    <source>
        <strain evidence="2">DSM 19304 / NCIMB 14124 / VKM B-2133 / 20Z</strain>
    </source>
</reference>
<dbReference type="KEGG" id="mah:MEALZ_3378"/>
<gene>
    <name evidence="1" type="ordered locus">MEALZ_3378</name>
</gene>
<proteinExistence type="predicted"/>
<keyword evidence="2" id="KW-1185">Reference proteome</keyword>
<dbReference type="Proteomes" id="UP000008315">
    <property type="component" value="Chromosome"/>
</dbReference>
<evidence type="ECO:0000313" key="1">
    <source>
        <dbReference type="EMBL" id="CCE25041.1"/>
    </source>
</evidence>
<sequence length="72" mass="8038">MDGRNSGPSNEIGAVYMVFTEKPKISVEDYLQSELLSDVKHEYVGGEVYAMVGVKDFVIDNVLELCALLRVR</sequence>
<organism evidence="1 2">
    <name type="scientific">Methylotuvimicrobium alcaliphilum (strain DSM 19304 / NCIMB 14124 / VKM B-2133 / 20Z)</name>
    <name type="common">Methylomicrobium alcaliphilum</name>
    <dbReference type="NCBI Taxonomy" id="1091494"/>
    <lineage>
        <taxon>Bacteria</taxon>
        <taxon>Pseudomonadati</taxon>
        <taxon>Pseudomonadota</taxon>
        <taxon>Gammaproteobacteria</taxon>
        <taxon>Methylococcales</taxon>
        <taxon>Methylococcaceae</taxon>
        <taxon>Methylotuvimicrobium</taxon>
    </lineage>
</organism>
<dbReference type="HOGENOM" id="CLU_2717704_0_0_6"/>
<dbReference type="AlphaFoldDB" id="G4SU92"/>
<accession>G4SU92</accession>
<dbReference type="PATRIC" id="fig|271065.3.peg.3478"/>
<dbReference type="EMBL" id="FO082060">
    <property type="protein sequence ID" value="CCE25041.1"/>
    <property type="molecule type" value="Genomic_DNA"/>
</dbReference>